<name>A0AAV2MW63_9HYME</name>
<sequence>MIPVNKTEELVTMEDLVELPEPSQNLSQMESQQEEPEIQHKKPDEPERDDSTAQKDETTAQRVSGEEQNAGDNGEVEKTPPVSLKYVL</sequence>
<dbReference type="Proteomes" id="UP001497644">
    <property type="component" value="Unassembled WGS sequence"/>
</dbReference>
<evidence type="ECO:0000313" key="2">
    <source>
        <dbReference type="EMBL" id="CAL1671675.1"/>
    </source>
</evidence>
<feature type="compositionally biased region" description="Polar residues" evidence="1">
    <location>
        <begin position="60"/>
        <end position="71"/>
    </location>
</feature>
<reference evidence="2" key="1">
    <citation type="submission" date="2024-04" db="EMBL/GenBank/DDBJ databases">
        <authorList>
            <consortium name="Molecular Ecology Group"/>
        </authorList>
    </citation>
    <scope>NUCLEOTIDE SEQUENCE</scope>
</reference>
<evidence type="ECO:0000313" key="3">
    <source>
        <dbReference type="Proteomes" id="UP001497644"/>
    </source>
</evidence>
<feature type="region of interest" description="Disordered" evidence="1">
    <location>
        <begin position="1"/>
        <end position="88"/>
    </location>
</feature>
<evidence type="ECO:0000256" key="1">
    <source>
        <dbReference type="SAM" id="MobiDB-lite"/>
    </source>
</evidence>
<feature type="compositionally biased region" description="Basic and acidic residues" evidence="1">
    <location>
        <begin position="37"/>
        <end position="59"/>
    </location>
</feature>
<organism evidence="2 3">
    <name type="scientific">Lasius platythorax</name>
    <dbReference type="NCBI Taxonomy" id="488582"/>
    <lineage>
        <taxon>Eukaryota</taxon>
        <taxon>Metazoa</taxon>
        <taxon>Ecdysozoa</taxon>
        <taxon>Arthropoda</taxon>
        <taxon>Hexapoda</taxon>
        <taxon>Insecta</taxon>
        <taxon>Pterygota</taxon>
        <taxon>Neoptera</taxon>
        <taxon>Endopterygota</taxon>
        <taxon>Hymenoptera</taxon>
        <taxon>Apocrita</taxon>
        <taxon>Aculeata</taxon>
        <taxon>Formicoidea</taxon>
        <taxon>Formicidae</taxon>
        <taxon>Formicinae</taxon>
        <taxon>Lasius</taxon>
        <taxon>Lasius</taxon>
    </lineage>
</organism>
<protein>
    <submittedName>
        <fullName evidence="2">Uncharacterized protein</fullName>
    </submittedName>
</protein>
<accession>A0AAV2MW63</accession>
<proteinExistence type="predicted"/>
<feature type="compositionally biased region" description="Polar residues" evidence="1">
    <location>
        <begin position="22"/>
        <end position="31"/>
    </location>
</feature>
<dbReference type="EMBL" id="CAXIPU020000413">
    <property type="protein sequence ID" value="CAL1671675.1"/>
    <property type="molecule type" value="Genomic_DNA"/>
</dbReference>
<keyword evidence="3" id="KW-1185">Reference proteome</keyword>
<comment type="caution">
    <text evidence="2">The sequence shown here is derived from an EMBL/GenBank/DDBJ whole genome shotgun (WGS) entry which is preliminary data.</text>
</comment>
<gene>
    <name evidence="2" type="ORF">LPLAT_LOCUS4597</name>
</gene>
<dbReference type="AlphaFoldDB" id="A0AAV2MW63"/>